<accession>A0A6J6Q166</accession>
<dbReference type="Gene3D" id="3.90.700.10">
    <property type="entry name" value="Succinate dehydrogenase/fumarate reductase flavoprotein, catalytic domain"/>
    <property type="match status" value="1"/>
</dbReference>
<keyword evidence="3" id="KW-0274">FAD</keyword>
<dbReference type="GO" id="GO:0016491">
    <property type="term" value="F:oxidoreductase activity"/>
    <property type="evidence" value="ECO:0007669"/>
    <property type="project" value="UniProtKB-KW"/>
</dbReference>
<evidence type="ECO:0000256" key="2">
    <source>
        <dbReference type="ARBA" id="ARBA00022630"/>
    </source>
</evidence>
<dbReference type="Pfam" id="PF00890">
    <property type="entry name" value="FAD_binding_2"/>
    <property type="match status" value="1"/>
</dbReference>
<dbReference type="PANTHER" id="PTHR43400:SF10">
    <property type="entry name" value="3-OXOSTEROID 1-DEHYDROGENASE"/>
    <property type="match status" value="1"/>
</dbReference>
<keyword evidence="2" id="KW-0285">Flavoprotein</keyword>
<name>A0A6J6Q166_9ZZZZ</name>
<dbReference type="EMBL" id="CAEZZQ010000078">
    <property type="protein sequence ID" value="CAB4780521.1"/>
    <property type="molecule type" value="Genomic_DNA"/>
</dbReference>
<organism evidence="6">
    <name type="scientific">freshwater metagenome</name>
    <dbReference type="NCBI Taxonomy" id="449393"/>
    <lineage>
        <taxon>unclassified sequences</taxon>
        <taxon>metagenomes</taxon>
        <taxon>ecological metagenomes</taxon>
    </lineage>
</organism>
<evidence type="ECO:0000313" key="6">
    <source>
        <dbReference type="EMBL" id="CAB4704747.1"/>
    </source>
</evidence>
<dbReference type="Gene3D" id="3.50.50.60">
    <property type="entry name" value="FAD/NAD(P)-binding domain"/>
    <property type="match status" value="1"/>
</dbReference>
<feature type="domain" description="FAD-dependent oxidoreductase 2 FAD-binding" evidence="5">
    <location>
        <begin position="6"/>
        <end position="439"/>
    </location>
</feature>
<dbReference type="InterPro" id="IPR003953">
    <property type="entry name" value="FAD-dep_OxRdtase_2_FAD-bd"/>
</dbReference>
<evidence type="ECO:0000259" key="5">
    <source>
        <dbReference type="Pfam" id="PF00890"/>
    </source>
</evidence>
<dbReference type="PANTHER" id="PTHR43400">
    <property type="entry name" value="FUMARATE REDUCTASE"/>
    <property type="match status" value="1"/>
</dbReference>
<keyword evidence="4" id="KW-0560">Oxidoreductase</keyword>
<protein>
    <submittedName>
        <fullName evidence="6">Unannotated protein</fullName>
    </submittedName>
</protein>
<dbReference type="GO" id="GO:0008202">
    <property type="term" value="P:steroid metabolic process"/>
    <property type="evidence" value="ECO:0007669"/>
    <property type="project" value="UniProtKB-ARBA"/>
</dbReference>
<dbReference type="InterPro" id="IPR036188">
    <property type="entry name" value="FAD/NAD-bd_sf"/>
</dbReference>
<proteinExistence type="predicted"/>
<dbReference type="EMBL" id="CAEZXW010000044">
    <property type="protein sequence ID" value="CAB4704747.1"/>
    <property type="molecule type" value="Genomic_DNA"/>
</dbReference>
<dbReference type="PRINTS" id="PR00368">
    <property type="entry name" value="FADPNR"/>
</dbReference>
<dbReference type="SUPFAM" id="SSF56425">
    <property type="entry name" value="Succinate dehydrogenase/fumarate reductase flavoprotein, catalytic domain"/>
    <property type="match status" value="1"/>
</dbReference>
<sequence length="471" mass="49840">MNKQFDLIVIGAGTTGIPCAVEAANLGAKVLLLEKSHEVGGTLFTSGGHMSGAGTKRQKERGIEDSHAAHLADIERISHGTARKDLSTLAVTLGTETIDWLDEQGFEFHEKAPRIVYGHEPYGVARTYYGTESGLSILKVLKRLLDERIALGGIDLRLNTGANSLIEEGGAVVGVRTAEGDFTAKNVVIATGGFGANPEMFARLEGAPLVSAAWPTSTGDGIAMAEEVGAAVAGAGTYLPTFGGLPSPDGGVRIRWDDRPLLVAKERPPHEIYVDRRGNRWVAEDEPSIDVKEHALVGIEEMTFWTFFDSAALEASQPMVIGWSTDDLKAHANVLPGVFSGNTIEETAARMGVDPAGLVSTVARYNEHVVAGADAEFGRKHLPALITEAPFYAIQNHAITLITFSGIDVDVNLRVRKTDGSIIPGLYAAGEALGAAATMGKSFCGGLLAMPAIAFGRHIARELAAEGSYTK</sequence>
<comment type="cofactor">
    <cofactor evidence="1">
        <name>FAD</name>
        <dbReference type="ChEBI" id="CHEBI:57692"/>
    </cofactor>
</comment>
<gene>
    <name evidence="6" type="ORF">UFOPK2593_00820</name>
    <name evidence="7" type="ORF">UFOPK2894_01178</name>
</gene>
<dbReference type="SUPFAM" id="SSF51905">
    <property type="entry name" value="FAD/NAD(P)-binding domain"/>
    <property type="match status" value="1"/>
</dbReference>
<reference evidence="6" key="1">
    <citation type="submission" date="2020-05" db="EMBL/GenBank/DDBJ databases">
        <authorList>
            <person name="Chiriac C."/>
            <person name="Salcher M."/>
            <person name="Ghai R."/>
            <person name="Kavagutti S V."/>
        </authorList>
    </citation>
    <scope>NUCLEOTIDE SEQUENCE</scope>
</reference>
<dbReference type="InterPro" id="IPR050315">
    <property type="entry name" value="FAD-oxidoreductase_2"/>
</dbReference>
<evidence type="ECO:0000256" key="3">
    <source>
        <dbReference type="ARBA" id="ARBA00022827"/>
    </source>
</evidence>
<evidence type="ECO:0000256" key="4">
    <source>
        <dbReference type="ARBA" id="ARBA00023002"/>
    </source>
</evidence>
<evidence type="ECO:0000313" key="7">
    <source>
        <dbReference type="EMBL" id="CAB4780521.1"/>
    </source>
</evidence>
<dbReference type="InterPro" id="IPR027477">
    <property type="entry name" value="Succ_DH/fumarate_Rdtase_cat_sf"/>
</dbReference>
<dbReference type="AlphaFoldDB" id="A0A6J6Q166"/>
<evidence type="ECO:0000256" key="1">
    <source>
        <dbReference type="ARBA" id="ARBA00001974"/>
    </source>
</evidence>